<name>A1SU83_PSYIN</name>
<evidence type="ECO:0000256" key="13">
    <source>
        <dbReference type="ARBA" id="ARBA00031577"/>
    </source>
</evidence>
<feature type="domain" description="4Fe-4S His(Cys)3-ligated-type" evidence="16">
    <location>
        <begin position="82"/>
        <end position="121"/>
    </location>
</feature>
<reference evidence="17 18" key="1">
    <citation type="submission" date="2007-01" db="EMBL/GenBank/DDBJ databases">
        <title>Complete sequence of Psychromonas ingrahamii 37.</title>
        <authorList>
            <consortium name="US DOE Joint Genome Institute"/>
            <person name="Copeland A."/>
            <person name="Lucas S."/>
            <person name="Lapidus A."/>
            <person name="Barry K."/>
            <person name="Detter J.C."/>
            <person name="Glavina del Rio T."/>
            <person name="Hammon N."/>
            <person name="Israni S."/>
            <person name="Dalin E."/>
            <person name="Tice H."/>
            <person name="Pitluck S."/>
            <person name="Thompson L.S."/>
            <person name="Brettin T."/>
            <person name="Bruce D."/>
            <person name="Han C."/>
            <person name="Tapia R."/>
            <person name="Schmutz J."/>
            <person name="Larimer F."/>
            <person name="Land M."/>
            <person name="Hauser L."/>
            <person name="Kyrpides N."/>
            <person name="Ivanova N."/>
            <person name="Staley J."/>
            <person name="Richardson P."/>
        </authorList>
    </citation>
    <scope>NUCLEOTIDE SEQUENCE [LARGE SCALE GENOMIC DNA]</scope>
    <source>
        <strain evidence="17 18">37</strain>
    </source>
</reference>
<dbReference type="Pfam" id="PF01058">
    <property type="entry name" value="Oxidored_q6"/>
    <property type="match status" value="1"/>
</dbReference>
<dbReference type="SMART" id="SM00929">
    <property type="entry name" value="NADH-G_4Fe-4S_3"/>
    <property type="match status" value="1"/>
</dbReference>
<dbReference type="eggNOG" id="COG0377">
    <property type="taxonomic scope" value="Bacteria"/>
</dbReference>
<evidence type="ECO:0000256" key="10">
    <source>
        <dbReference type="ARBA" id="ARBA00023075"/>
    </source>
</evidence>
<keyword evidence="8" id="KW-0408">Iron</keyword>
<dbReference type="GO" id="GO:0051538">
    <property type="term" value="F:3 iron, 4 sulfur cluster binding"/>
    <property type="evidence" value="ECO:0007669"/>
    <property type="project" value="UniProtKB-KW"/>
</dbReference>
<comment type="cofactor">
    <cofactor evidence="2">
        <name>[4Fe-4S] cluster</name>
        <dbReference type="ChEBI" id="CHEBI:49883"/>
    </cofactor>
</comment>
<keyword evidence="10" id="KW-0830">Ubiquinone</keyword>
<keyword evidence="5" id="KW-0004">4Fe-4S</keyword>
<keyword evidence="7 17" id="KW-0560">Oxidoreductase</keyword>
<evidence type="ECO:0000256" key="6">
    <source>
        <dbReference type="ARBA" id="ARBA00022723"/>
    </source>
</evidence>
<dbReference type="STRING" id="357804.Ping_1216"/>
<evidence type="ECO:0000256" key="8">
    <source>
        <dbReference type="ARBA" id="ARBA00023004"/>
    </source>
</evidence>
<evidence type="ECO:0000313" key="18">
    <source>
        <dbReference type="Proteomes" id="UP000000639"/>
    </source>
</evidence>
<gene>
    <name evidence="17" type="ordered locus">Ping_1216</name>
</gene>
<dbReference type="Proteomes" id="UP000000639">
    <property type="component" value="Chromosome"/>
</dbReference>
<comment type="subunit">
    <text evidence="12">Composed of 13 different subunits. Subunits NuoCD, E, F, and G constitute the peripheral sector of the complex.</text>
</comment>
<keyword evidence="18" id="KW-1185">Reference proteome</keyword>
<evidence type="ECO:0000256" key="2">
    <source>
        <dbReference type="ARBA" id="ARBA00001966"/>
    </source>
</evidence>
<dbReference type="EMBL" id="CP000510">
    <property type="protein sequence ID" value="ABM03048.1"/>
    <property type="molecule type" value="Genomic_DNA"/>
</dbReference>
<dbReference type="GO" id="GO:0016020">
    <property type="term" value="C:membrane"/>
    <property type="evidence" value="ECO:0007669"/>
    <property type="project" value="InterPro"/>
</dbReference>
<dbReference type="InterPro" id="IPR051349">
    <property type="entry name" value="Hydrogenase_assoc-protein"/>
</dbReference>
<dbReference type="GO" id="GO:0051539">
    <property type="term" value="F:4 iron, 4 sulfur cluster binding"/>
    <property type="evidence" value="ECO:0007669"/>
    <property type="project" value="UniProtKB-KW"/>
</dbReference>
<dbReference type="InterPro" id="IPR037024">
    <property type="entry name" value="NiFe_Hase_small_N_sf"/>
</dbReference>
<dbReference type="InterPro" id="IPR006137">
    <property type="entry name" value="NADH_UbQ_OxRdtase-like_20kDa"/>
</dbReference>
<dbReference type="Gene3D" id="3.40.50.700">
    <property type="entry name" value="NADH:ubiquinone oxidoreductase-like, 20kDa subunit"/>
    <property type="match status" value="1"/>
</dbReference>
<evidence type="ECO:0000256" key="11">
    <source>
        <dbReference type="ARBA" id="ARBA00023291"/>
    </source>
</evidence>
<dbReference type="KEGG" id="pin:Ping_1216"/>
<evidence type="ECO:0000256" key="9">
    <source>
        <dbReference type="ARBA" id="ARBA00023014"/>
    </source>
</evidence>
<dbReference type="PROSITE" id="PS51839">
    <property type="entry name" value="4FE4S_HC3"/>
    <property type="match status" value="1"/>
</dbReference>
<feature type="domain" description="2Fe-2S ferredoxin-type" evidence="15">
    <location>
        <begin position="6"/>
        <end position="82"/>
    </location>
</feature>
<evidence type="ECO:0000313" key="17">
    <source>
        <dbReference type="EMBL" id="ABM03048.1"/>
    </source>
</evidence>
<evidence type="ECO:0000256" key="1">
    <source>
        <dbReference type="ARBA" id="ARBA00001927"/>
    </source>
</evidence>
<evidence type="ECO:0000256" key="7">
    <source>
        <dbReference type="ARBA" id="ARBA00023002"/>
    </source>
</evidence>
<proteinExistence type="inferred from homology"/>
<accession>A1SU83</accession>
<dbReference type="InterPro" id="IPR000283">
    <property type="entry name" value="NADH_UbQ_OxRdtase_75kDa_su_CS"/>
</dbReference>
<evidence type="ECO:0000259" key="16">
    <source>
        <dbReference type="PROSITE" id="PS51839"/>
    </source>
</evidence>
<dbReference type="PANTHER" id="PTHR42845:SF1">
    <property type="entry name" value="HYDROGENASE SMALL SUBUNIT"/>
    <property type="match status" value="1"/>
</dbReference>
<keyword evidence="9" id="KW-0411">Iron-sulfur</keyword>
<dbReference type="PANTHER" id="PTHR42845">
    <property type="entry name" value="COENZYME F420-REDUCING HYDROGENASE, GAMMA SUBUNIT"/>
    <property type="match status" value="1"/>
</dbReference>
<organism evidence="17 18">
    <name type="scientific">Psychromonas ingrahamii (strain DSM 17664 / CCUG 51855 / 37)</name>
    <dbReference type="NCBI Taxonomy" id="357804"/>
    <lineage>
        <taxon>Bacteria</taxon>
        <taxon>Pseudomonadati</taxon>
        <taxon>Pseudomonadota</taxon>
        <taxon>Gammaproteobacteria</taxon>
        <taxon>Alteromonadales</taxon>
        <taxon>Psychromonadaceae</taxon>
        <taxon>Psychromonas</taxon>
    </lineage>
</organism>
<comment type="cofactor">
    <cofactor evidence="1">
        <name>[3Fe-4S] cluster</name>
        <dbReference type="ChEBI" id="CHEBI:21137"/>
    </cofactor>
</comment>
<dbReference type="PROSITE" id="PS00642">
    <property type="entry name" value="COMPLEX1_75K_2"/>
    <property type="match status" value="1"/>
</dbReference>
<dbReference type="GO" id="GO:0042773">
    <property type="term" value="P:ATP synthesis coupled electron transport"/>
    <property type="evidence" value="ECO:0007669"/>
    <property type="project" value="InterPro"/>
</dbReference>
<evidence type="ECO:0000256" key="3">
    <source>
        <dbReference type="ARBA" id="ARBA00005404"/>
    </source>
</evidence>
<dbReference type="GO" id="GO:0008137">
    <property type="term" value="F:NADH dehydrogenase (ubiquinone) activity"/>
    <property type="evidence" value="ECO:0007669"/>
    <property type="project" value="InterPro"/>
</dbReference>
<dbReference type="PROSITE" id="PS51085">
    <property type="entry name" value="2FE2S_FER_2"/>
    <property type="match status" value="1"/>
</dbReference>
<dbReference type="Gene3D" id="3.30.70.20">
    <property type="match status" value="1"/>
</dbReference>
<sequence length="433" mass="48240">MVMSNHSNTFSIDGREIPFIAGETVMQAALKANIYIPHLCFNPEFPPNGSCKLCTCDINGRKKSSCCTEAKQDMQVNNETHELTVMRRTLVQMLFVEGNHYCPFCERSGNCQLQAIAYDLGVTDLHFPQFNAQRNVDASHPDLMLDLNRCIFCELCIRSSTEVDHKDIFTIAGRSINKRLAINSKSGLLKDTAMKVTDKSAHICPVGCIIIKGEGFKTPIGQRLYDQHSIRDLGNLRPESAIKAKSIVQPDVKPKKKLKLATCSLAGCFGCHMSFLDMDERLIELLERVELSRSPLNDIKTCAPDCDLGLIEGAVCNTENIAVLRHFRESCKIIIAVGSCAINGGVPSLRNNIDVKDCLDEAYLNGIGLVNPKVPIDKELPYLLEKVYPIHEVIKVDYFLPGCPPPADAFWKILNDLLDGKEPELPYDLLHFD</sequence>
<dbReference type="Gene3D" id="3.10.20.740">
    <property type="match status" value="1"/>
</dbReference>
<dbReference type="SUPFAM" id="SSF56770">
    <property type="entry name" value="HydA/Nqo6-like"/>
    <property type="match status" value="1"/>
</dbReference>
<dbReference type="Pfam" id="PF10588">
    <property type="entry name" value="NADH-G_4Fe-4S_3"/>
    <property type="match status" value="1"/>
</dbReference>
<dbReference type="InterPro" id="IPR036010">
    <property type="entry name" value="2Fe-2S_ferredoxin-like_sf"/>
</dbReference>
<evidence type="ECO:0000256" key="4">
    <source>
        <dbReference type="ARBA" id="ARBA00019902"/>
    </source>
</evidence>
<dbReference type="Pfam" id="PF13459">
    <property type="entry name" value="Fer4_15"/>
    <property type="match status" value="1"/>
</dbReference>
<protein>
    <recommendedName>
        <fullName evidence="4">NADH-quinone oxidoreductase subunit G</fullName>
    </recommendedName>
    <alternativeName>
        <fullName evidence="13">NADH dehydrogenase I subunit G</fullName>
    </alternativeName>
    <alternativeName>
        <fullName evidence="14">NDH-1 subunit G</fullName>
    </alternativeName>
</protein>
<dbReference type="InterPro" id="IPR019574">
    <property type="entry name" value="NADH_UbQ_OxRdtase_Gsu_4Fe4S-bd"/>
</dbReference>
<dbReference type="GO" id="GO:0016491">
    <property type="term" value="F:oxidoreductase activity"/>
    <property type="evidence" value="ECO:0007669"/>
    <property type="project" value="UniProtKB-KW"/>
</dbReference>
<comment type="similarity">
    <text evidence="3">Belongs to the complex I 75 kDa subunit family.</text>
</comment>
<dbReference type="AlphaFoldDB" id="A1SU83"/>
<evidence type="ECO:0000259" key="15">
    <source>
        <dbReference type="PROSITE" id="PS51085"/>
    </source>
</evidence>
<dbReference type="InterPro" id="IPR001041">
    <property type="entry name" value="2Fe-2S_ferredoxin-type"/>
</dbReference>
<dbReference type="HOGENOM" id="CLU_632931_0_0_6"/>
<dbReference type="GO" id="GO:0046872">
    <property type="term" value="F:metal ion binding"/>
    <property type="evidence" value="ECO:0007669"/>
    <property type="project" value="UniProtKB-KW"/>
</dbReference>
<evidence type="ECO:0000256" key="14">
    <source>
        <dbReference type="ARBA" id="ARBA00032783"/>
    </source>
</evidence>
<keyword evidence="11" id="KW-0003">3Fe-4S</keyword>
<evidence type="ECO:0000256" key="5">
    <source>
        <dbReference type="ARBA" id="ARBA00022485"/>
    </source>
</evidence>
<evidence type="ECO:0000256" key="12">
    <source>
        <dbReference type="ARBA" id="ARBA00026021"/>
    </source>
</evidence>
<dbReference type="SUPFAM" id="SSF54292">
    <property type="entry name" value="2Fe-2S ferredoxin-like"/>
    <property type="match status" value="1"/>
</dbReference>
<keyword evidence="6" id="KW-0479">Metal-binding</keyword>
<dbReference type="eggNOG" id="COG3383">
    <property type="taxonomic scope" value="Bacteria"/>
</dbReference>
<dbReference type="Pfam" id="PF13510">
    <property type="entry name" value="Fer2_4"/>
    <property type="match status" value="1"/>
</dbReference>